<keyword evidence="5" id="KW-0406">Ion transport</keyword>
<keyword evidence="7" id="KW-0675">Receptor</keyword>
<dbReference type="SUPFAM" id="SSF53850">
    <property type="entry name" value="Periplasmic binding protein-like II"/>
    <property type="match status" value="1"/>
</dbReference>
<keyword evidence="3 10" id="KW-0812">Transmembrane</keyword>
<name>A0A9N8R2C6_9BURK</name>
<keyword evidence="4 10" id="KW-1133">Transmembrane helix</keyword>
<dbReference type="InterPro" id="IPR001638">
    <property type="entry name" value="Solute-binding_3/MltF_N"/>
</dbReference>
<keyword evidence="14" id="KW-0456">Lyase</keyword>
<feature type="domain" description="Ionotropic glutamate receptor C-terminal" evidence="13">
    <location>
        <begin position="30"/>
        <end position="361"/>
    </location>
</feature>
<dbReference type="InterPro" id="IPR015683">
    <property type="entry name" value="Ionotropic_Glu_rcpt"/>
</dbReference>
<feature type="transmembrane region" description="Helical" evidence="10">
    <location>
        <begin position="205"/>
        <end position="227"/>
    </location>
</feature>
<sequence>MSAIISRLVAMVSLAAVLISGAWAQPLDQPVRVATFVLPPFVMQQGRALNGFSIELWNEVAVRIGVKTRYQMTSDVKTLFDSLRSGNADIAVSGLFYSTERDREFDFSYPIMEVGLQIMVRDKGEAAAPALLRSLLELVFSRTSLAWLGAALFLVVLAAHIMWFLERRQEGETITGGTYFPGILHAMHWAATTLLTQGDQSPRQWFTRTLGVLWMFIGIVFIAFYTAQLTTTLTVNQIEGAINGPEDLPGKRVATLVGGTPVAYLREHNAVVQEFSQSSEVYQALLDGKVDAVVQGSAGLDYYSAHEGNGLVKMVGPEFNKNDVGFVFPLNSPLRKKVNGALLSMREDGTYQRIYDKWFGAK</sequence>
<protein>
    <submittedName>
        <fullName evidence="14">Membrane-bound lytic murein transglycosylase F</fullName>
        <ecNumber evidence="14">4.2.2.-</ecNumber>
    </submittedName>
</protein>
<evidence type="ECO:0000256" key="7">
    <source>
        <dbReference type="ARBA" id="ARBA00023170"/>
    </source>
</evidence>
<evidence type="ECO:0000313" key="15">
    <source>
        <dbReference type="Proteomes" id="UP000675121"/>
    </source>
</evidence>
<dbReference type="SMART" id="SM00062">
    <property type="entry name" value="PBPb"/>
    <property type="match status" value="1"/>
</dbReference>
<dbReference type="InterPro" id="IPR001320">
    <property type="entry name" value="Iontro_rcpt_C"/>
</dbReference>
<dbReference type="Pfam" id="PF00060">
    <property type="entry name" value="Lig_chan"/>
    <property type="match status" value="1"/>
</dbReference>
<dbReference type="EC" id="4.2.2.-" evidence="14"/>
<keyword evidence="2" id="KW-0813">Transport</keyword>
<dbReference type="GO" id="GO:0016020">
    <property type="term" value="C:membrane"/>
    <property type="evidence" value="ECO:0007669"/>
    <property type="project" value="UniProtKB-SubCell"/>
</dbReference>
<proteinExistence type="predicted"/>
<feature type="signal peptide" evidence="11">
    <location>
        <begin position="1"/>
        <end position="24"/>
    </location>
</feature>
<evidence type="ECO:0000256" key="2">
    <source>
        <dbReference type="ARBA" id="ARBA00022448"/>
    </source>
</evidence>
<organism evidence="14 15">
    <name type="scientific">Paraburkholderia domus</name>
    <dbReference type="NCBI Taxonomy" id="2793075"/>
    <lineage>
        <taxon>Bacteria</taxon>
        <taxon>Pseudomonadati</taxon>
        <taxon>Pseudomonadota</taxon>
        <taxon>Betaproteobacteria</taxon>
        <taxon>Burkholderiales</taxon>
        <taxon>Burkholderiaceae</taxon>
        <taxon>Paraburkholderia</taxon>
    </lineage>
</organism>
<evidence type="ECO:0000256" key="4">
    <source>
        <dbReference type="ARBA" id="ARBA00022989"/>
    </source>
</evidence>
<keyword evidence="6 10" id="KW-0472">Membrane</keyword>
<evidence type="ECO:0000256" key="6">
    <source>
        <dbReference type="ARBA" id="ARBA00023136"/>
    </source>
</evidence>
<evidence type="ECO:0000256" key="9">
    <source>
        <dbReference type="ARBA" id="ARBA00023303"/>
    </source>
</evidence>
<evidence type="ECO:0000256" key="8">
    <source>
        <dbReference type="ARBA" id="ARBA00023180"/>
    </source>
</evidence>
<evidence type="ECO:0000256" key="5">
    <source>
        <dbReference type="ARBA" id="ARBA00023065"/>
    </source>
</evidence>
<feature type="domain" description="Solute-binding protein family 3/N-terminal" evidence="12">
    <location>
        <begin position="30"/>
        <end position="362"/>
    </location>
</feature>
<gene>
    <name evidence="14" type="primary">mltF_2</name>
    <name evidence="14" type="ORF">R70211_06073</name>
</gene>
<dbReference type="EMBL" id="CAJNAS010000021">
    <property type="protein sequence ID" value="CAE6947703.1"/>
    <property type="molecule type" value="Genomic_DNA"/>
</dbReference>
<dbReference type="GO" id="GO:0015276">
    <property type="term" value="F:ligand-gated monoatomic ion channel activity"/>
    <property type="evidence" value="ECO:0007669"/>
    <property type="project" value="InterPro"/>
</dbReference>
<evidence type="ECO:0000256" key="10">
    <source>
        <dbReference type="SAM" id="Phobius"/>
    </source>
</evidence>
<accession>A0A9N8R2C6</accession>
<dbReference type="PANTHER" id="PTHR18966">
    <property type="entry name" value="IONOTROPIC GLUTAMATE RECEPTOR"/>
    <property type="match status" value="1"/>
</dbReference>
<keyword evidence="11" id="KW-0732">Signal</keyword>
<dbReference type="GO" id="GO:0016829">
    <property type="term" value="F:lyase activity"/>
    <property type="evidence" value="ECO:0007669"/>
    <property type="project" value="UniProtKB-KW"/>
</dbReference>
<keyword evidence="8" id="KW-0325">Glycoprotein</keyword>
<keyword evidence="15" id="KW-1185">Reference proteome</keyword>
<dbReference type="Pfam" id="PF00497">
    <property type="entry name" value="SBP_bac_3"/>
    <property type="match status" value="1"/>
</dbReference>
<evidence type="ECO:0000259" key="12">
    <source>
        <dbReference type="SMART" id="SM00062"/>
    </source>
</evidence>
<dbReference type="AlphaFoldDB" id="A0A9N8R2C6"/>
<dbReference type="Gene3D" id="3.40.190.10">
    <property type="entry name" value="Periplasmic binding protein-like II"/>
    <property type="match status" value="2"/>
</dbReference>
<dbReference type="SUPFAM" id="SSF81324">
    <property type="entry name" value="Voltage-gated potassium channels"/>
    <property type="match status" value="1"/>
</dbReference>
<evidence type="ECO:0000256" key="11">
    <source>
        <dbReference type="SAM" id="SignalP"/>
    </source>
</evidence>
<feature type="chain" id="PRO_5040204988" evidence="11">
    <location>
        <begin position="25"/>
        <end position="362"/>
    </location>
</feature>
<dbReference type="Proteomes" id="UP000675121">
    <property type="component" value="Unassembled WGS sequence"/>
</dbReference>
<dbReference type="Gene3D" id="1.10.287.70">
    <property type="match status" value="1"/>
</dbReference>
<evidence type="ECO:0000256" key="3">
    <source>
        <dbReference type="ARBA" id="ARBA00022692"/>
    </source>
</evidence>
<evidence type="ECO:0000313" key="14">
    <source>
        <dbReference type="EMBL" id="CAE6947703.1"/>
    </source>
</evidence>
<reference evidence="14" key="1">
    <citation type="submission" date="2021-02" db="EMBL/GenBank/DDBJ databases">
        <authorList>
            <person name="Vanwijnsberghe S."/>
        </authorList>
    </citation>
    <scope>NUCLEOTIDE SEQUENCE</scope>
    <source>
        <strain evidence="14">R-70211</strain>
    </source>
</reference>
<comment type="caution">
    <text evidence="14">The sequence shown here is derived from an EMBL/GenBank/DDBJ whole genome shotgun (WGS) entry which is preliminary data.</text>
</comment>
<evidence type="ECO:0000256" key="1">
    <source>
        <dbReference type="ARBA" id="ARBA00004141"/>
    </source>
</evidence>
<evidence type="ECO:0000259" key="13">
    <source>
        <dbReference type="SMART" id="SM00079"/>
    </source>
</evidence>
<dbReference type="SMART" id="SM00079">
    <property type="entry name" value="PBPe"/>
    <property type="match status" value="1"/>
</dbReference>
<comment type="subcellular location">
    <subcellularLocation>
        <location evidence="1">Membrane</location>
        <topology evidence="1">Multi-pass membrane protein</topology>
    </subcellularLocation>
</comment>
<keyword evidence="9" id="KW-0407">Ion channel</keyword>
<feature type="transmembrane region" description="Helical" evidence="10">
    <location>
        <begin position="145"/>
        <end position="165"/>
    </location>
</feature>
<dbReference type="RefSeq" id="WP_201139280.1">
    <property type="nucleotide sequence ID" value="NZ_CAJNAS010000021.1"/>
</dbReference>